<proteinExistence type="predicted"/>
<organism evidence="3 4">
    <name type="scientific">Pseudaquabacterium inlustre</name>
    <dbReference type="NCBI Taxonomy" id="2984192"/>
    <lineage>
        <taxon>Bacteria</taxon>
        <taxon>Pseudomonadati</taxon>
        <taxon>Pseudomonadota</taxon>
        <taxon>Betaproteobacteria</taxon>
        <taxon>Burkholderiales</taxon>
        <taxon>Sphaerotilaceae</taxon>
        <taxon>Pseudaquabacterium</taxon>
    </lineage>
</organism>
<sequence length="269" mass="29287">MPDDIAFPTPRRTWLATGAAAASGALLGCATPVTGQDRPAMPFQVAQPVLPIVGSAMVFPVRRIYCIGRNYAAHAREMGSDPTREPPFFFQKPSDAIQLLVPGTVADHPYPSLTKNYHYEVELVVALGKGGRNIPAASALEHVFGYSLGLDMTRRDLQRAMGDEKKPWEIGKSFDRSAPIGAIHPVAQVGHYTDGAIWLRVNGVTKQNATLRHMIWSVAEQIAKLSEANELFPGDIIYSGTPENVGPVVRGDLIEIHIDRLPGLSMRIT</sequence>
<reference evidence="3 4" key="1">
    <citation type="submission" date="2024-04" db="EMBL/GenBank/DDBJ databases">
        <title>Novel species of the genus Ideonella isolated from streams.</title>
        <authorList>
            <person name="Lu H."/>
        </authorList>
    </citation>
    <scope>NUCLEOTIDE SEQUENCE [LARGE SCALE GENOMIC DNA]</scope>
    <source>
        <strain evidence="3 4">DXS22W</strain>
    </source>
</reference>
<dbReference type="PANTHER" id="PTHR11820:SF90">
    <property type="entry name" value="FLUTATHIONE S-TRANSFERASE"/>
    <property type="match status" value="1"/>
</dbReference>
<gene>
    <name evidence="3" type="ORF">AACH10_23235</name>
</gene>
<accession>A0ABU9CMY2</accession>
<dbReference type="RefSeq" id="WP_341412932.1">
    <property type="nucleotide sequence ID" value="NZ_JBBUTH010000011.1"/>
</dbReference>
<evidence type="ECO:0000259" key="2">
    <source>
        <dbReference type="Pfam" id="PF01557"/>
    </source>
</evidence>
<dbReference type="Proteomes" id="UP001365405">
    <property type="component" value="Unassembled WGS sequence"/>
</dbReference>
<dbReference type="PANTHER" id="PTHR11820">
    <property type="entry name" value="ACYLPYRUVASE"/>
    <property type="match status" value="1"/>
</dbReference>
<dbReference type="GO" id="GO:0016787">
    <property type="term" value="F:hydrolase activity"/>
    <property type="evidence" value="ECO:0007669"/>
    <property type="project" value="UniProtKB-KW"/>
</dbReference>
<dbReference type="Pfam" id="PF01557">
    <property type="entry name" value="FAA_hydrolase"/>
    <property type="match status" value="1"/>
</dbReference>
<feature type="domain" description="Fumarylacetoacetase-like C-terminal" evidence="2">
    <location>
        <begin position="64"/>
        <end position="268"/>
    </location>
</feature>
<keyword evidence="3" id="KW-0378">Hydrolase</keyword>
<dbReference type="InterPro" id="IPR011234">
    <property type="entry name" value="Fumarylacetoacetase-like_C"/>
</dbReference>
<dbReference type="EMBL" id="JBBUTH010000011">
    <property type="protein sequence ID" value="MEK8053188.1"/>
    <property type="molecule type" value="Genomic_DNA"/>
</dbReference>
<evidence type="ECO:0000313" key="3">
    <source>
        <dbReference type="EMBL" id="MEK8053188.1"/>
    </source>
</evidence>
<evidence type="ECO:0000256" key="1">
    <source>
        <dbReference type="ARBA" id="ARBA00022723"/>
    </source>
</evidence>
<name>A0ABU9CMY2_9BURK</name>
<protein>
    <submittedName>
        <fullName evidence="3">Fumarylacetoacetate hydrolase family protein</fullName>
    </submittedName>
</protein>
<dbReference type="InterPro" id="IPR036663">
    <property type="entry name" value="Fumarylacetoacetase_C_sf"/>
</dbReference>
<keyword evidence="1" id="KW-0479">Metal-binding</keyword>
<comment type="caution">
    <text evidence="3">The sequence shown here is derived from an EMBL/GenBank/DDBJ whole genome shotgun (WGS) entry which is preliminary data.</text>
</comment>
<dbReference type="Gene3D" id="3.90.850.10">
    <property type="entry name" value="Fumarylacetoacetase-like, C-terminal domain"/>
    <property type="match status" value="1"/>
</dbReference>
<keyword evidence="4" id="KW-1185">Reference proteome</keyword>
<evidence type="ECO:0000313" key="4">
    <source>
        <dbReference type="Proteomes" id="UP001365405"/>
    </source>
</evidence>
<dbReference type="SUPFAM" id="SSF56529">
    <property type="entry name" value="FAH"/>
    <property type="match status" value="1"/>
</dbReference>
<dbReference type="PROSITE" id="PS51318">
    <property type="entry name" value="TAT"/>
    <property type="match status" value="1"/>
</dbReference>
<dbReference type="InterPro" id="IPR006311">
    <property type="entry name" value="TAT_signal"/>
</dbReference>